<evidence type="ECO:0008006" key="3">
    <source>
        <dbReference type="Google" id="ProtNLM"/>
    </source>
</evidence>
<accession>A0ABS6PI00</accession>
<organism evidence="1 2">
    <name type="scientific">Pseudomonas ekonensis</name>
    <dbReference type="NCBI Taxonomy" id="2842353"/>
    <lineage>
        <taxon>Bacteria</taxon>
        <taxon>Pseudomonadati</taxon>
        <taxon>Pseudomonadota</taxon>
        <taxon>Gammaproteobacteria</taxon>
        <taxon>Pseudomonadales</taxon>
        <taxon>Pseudomonadaceae</taxon>
        <taxon>Pseudomonas</taxon>
    </lineage>
</organism>
<evidence type="ECO:0000313" key="1">
    <source>
        <dbReference type="EMBL" id="MBV4460104.1"/>
    </source>
</evidence>
<keyword evidence="2" id="KW-1185">Reference proteome</keyword>
<name>A0ABS6PI00_9PSED</name>
<sequence>MNLAHCFGGQAETPPTVARAVFSARRAAAPARLRYTRRLSKVRQRVLPVMEINPILNTIKDLSERSETIRGYL</sequence>
<proteinExistence type="predicted"/>
<evidence type="ECO:0000313" key="2">
    <source>
        <dbReference type="Proteomes" id="UP000765224"/>
    </source>
</evidence>
<comment type="caution">
    <text evidence="1">The sequence shown here is derived from an EMBL/GenBank/DDBJ whole genome shotgun (WGS) entry which is preliminary data.</text>
</comment>
<dbReference type="Proteomes" id="UP000765224">
    <property type="component" value="Unassembled WGS sequence"/>
</dbReference>
<gene>
    <name evidence="1" type="ORF">KVG96_19285</name>
</gene>
<reference evidence="1 2" key="1">
    <citation type="submission" date="2021-06" db="EMBL/GenBank/DDBJ databases">
        <title>Updating the genus Pseudomonas: Description of 43 new species and partition of the Pseudomonas putida group.</title>
        <authorList>
            <person name="Girard L."/>
            <person name="Lood C."/>
            <person name="Vandamme P."/>
            <person name="Rokni-Zadeh H."/>
            <person name="Van Noort V."/>
            <person name="Hofte M."/>
            <person name="Lavigne R."/>
            <person name="De Mot R."/>
        </authorList>
    </citation>
    <scope>NUCLEOTIDE SEQUENCE [LARGE SCALE GENOMIC DNA]</scope>
    <source>
        <strain evidence="1 2">COR58</strain>
    </source>
</reference>
<dbReference type="RefSeq" id="WP_217894277.1">
    <property type="nucleotide sequence ID" value="NZ_JAHSTS010000002.1"/>
</dbReference>
<protein>
    <recommendedName>
        <fullName evidence="3">Peptide chain release factor 2</fullName>
    </recommendedName>
</protein>
<dbReference type="EMBL" id="JAHSTS010000002">
    <property type="protein sequence ID" value="MBV4460104.1"/>
    <property type="molecule type" value="Genomic_DNA"/>
</dbReference>